<evidence type="ECO:0000259" key="5">
    <source>
        <dbReference type="PROSITE" id="PS51382"/>
    </source>
</evidence>
<dbReference type="GO" id="GO:0004190">
    <property type="term" value="F:aspartic-type endopeptidase activity"/>
    <property type="evidence" value="ECO:0007669"/>
    <property type="project" value="InterPro"/>
</dbReference>
<dbReference type="Gene3D" id="1.25.40.20">
    <property type="entry name" value="Ankyrin repeat-containing domain"/>
    <property type="match status" value="2"/>
</dbReference>
<feature type="domain" description="Peptidase A2" evidence="4">
    <location>
        <begin position="505"/>
        <end position="604"/>
    </location>
</feature>
<dbReference type="InterPro" id="IPR057506">
    <property type="entry name" value="C2_GPCPD1"/>
</dbReference>
<dbReference type="OrthoDB" id="1577640at2759"/>
<evidence type="ECO:0000259" key="6">
    <source>
        <dbReference type="PROSITE" id="PS51704"/>
    </source>
</evidence>
<dbReference type="SUPFAM" id="SSF51695">
    <property type="entry name" value="PLC-like phosphodiesterases"/>
    <property type="match status" value="1"/>
</dbReference>
<dbReference type="CDD" id="cd14483">
    <property type="entry name" value="SPX_PHO81_NUC-2_like"/>
    <property type="match status" value="1"/>
</dbReference>
<name>A0A517LLY3_9PEZI</name>
<dbReference type="InterPro" id="IPR002110">
    <property type="entry name" value="Ankyrin_rpt"/>
</dbReference>
<dbReference type="Pfam" id="PF25329">
    <property type="entry name" value="C2_GDE1"/>
    <property type="match status" value="1"/>
</dbReference>
<dbReference type="InterPro" id="IPR036770">
    <property type="entry name" value="Ankyrin_rpt-contain_sf"/>
</dbReference>
<reference evidence="7 8" key="1">
    <citation type="submission" date="2019-07" db="EMBL/GenBank/DDBJ databases">
        <title>Finished genome of Venturia effusa.</title>
        <authorList>
            <person name="Young C.A."/>
            <person name="Cox M.P."/>
            <person name="Ganley A.R.D."/>
            <person name="David W.J."/>
        </authorList>
    </citation>
    <scope>NUCLEOTIDE SEQUENCE [LARGE SCALE GENOMIC DNA]</scope>
    <source>
        <strain evidence="8">albino</strain>
    </source>
</reference>
<evidence type="ECO:0008006" key="9">
    <source>
        <dbReference type="Google" id="ProtNLM"/>
    </source>
</evidence>
<dbReference type="Proteomes" id="UP000316270">
    <property type="component" value="Chromosome 15"/>
</dbReference>
<dbReference type="PROSITE" id="PS50175">
    <property type="entry name" value="ASP_PROT_RETROV"/>
    <property type="match status" value="1"/>
</dbReference>
<dbReference type="EMBL" id="CP042199">
    <property type="protein sequence ID" value="QDS76645.1"/>
    <property type="molecule type" value="Genomic_DNA"/>
</dbReference>
<dbReference type="PROSITE" id="PS51704">
    <property type="entry name" value="GP_PDE"/>
    <property type="match status" value="1"/>
</dbReference>
<dbReference type="GO" id="GO:0006508">
    <property type="term" value="P:proteolysis"/>
    <property type="evidence" value="ECO:0007669"/>
    <property type="project" value="InterPro"/>
</dbReference>
<dbReference type="Gene3D" id="3.20.20.190">
    <property type="entry name" value="Phosphatidylinositol (PI) phosphodiesterase"/>
    <property type="match status" value="1"/>
</dbReference>
<evidence type="ECO:0000256" key="2">
    <source>
        <dbReference type="ARBA" id="ARBA00023043"/>
    </source>
</evidence>
<feature type="domain" description="SPX" evidence="5">
    <location>
        <begin position="31"/>
        <end position="194"/>
    </location>
</feature>
<dbReference type="STRING" id="50376.A0A517LLY3"/>
<dbReference type="PROSITE" id="PS50297">
    <property type="entry name" value="ANK_REP_REGION"/>
    <property type="match status" value="3"/>
</dbReference>
<dbReference type="SUPFAM" id="SSF48403">
    <property type="entry name" value="Ankyrin repeat"/>
    <property type="match status" value="1"/>
</dbReference>
<dbReference type="Pfam" id="PF03105">
    <property type="entry name" value="SPX"/>
    <property type="match status" value="2"/>
</dbReference>
<evidence type="ECO:0000256" key="3">
    <source>
        <dbReference type="PROSITE-ProRule" id="PRU00023"/>
    </source>
</evidence>
<proteinExistence type="predicted"/>
<dbReference type="GO" id="GO:0006629">
    <property type="term" value="P:lipid metabolic process"/>
    <property type="evidence" value="ECO:0007669"/>
    <property type="project" value="InterPro"/>
</dbReference>
<feature type="repeat" description="ANK" evidence="3">
    <location>
        <begin position="453"/>
        <end position="486"/>
    </location>
</feature>
<dbReference type="InterPro" id="IPR004331">
    <property type="entry name" value="SPX_dom"/>
</dbReference>
<dbReference type="PROSITE" id="PS51382">
    <property type="entry name" value="SPX"/>
    <property type="match status" value="1"/>
</dbReference>
<sequence>MVSDVFKDISDPSLSKIDRRTLVDKSPAPSRKFGKQIQKRQLEIPEYAASFVDYKALKKLIKTLSATPVIQPQGHDGVLEPQDPRASLQANKASFFFRLDRELEKVNTFYLQKEAELKLRLSSLLEQKKSMQARGPPASKVSARYIALEEGFRQFGGDLAKLQQFIEINQTAFSKILKKWDKASKSDTKVIFLSRAVEVQPIFNRDVISELSDQATSNLLDFSAWADGERMQYSMTNGGQEVASRPTTQDYSEVDPQIFQAFKAGNDTVVYEWTQRVSALPNAQQRITNAFLSAAEEAPDSTLQLLLRTNLVDLQEIDAINHRNILHRAAISGRKELLRIGLQGGTAANAVDVYGRIPLHYACMHGADELVTLLLAADPSTIDVQDHDNFTPLVHAISKSQFQVVQTLLSKNAKIEPISDTDHIPLNLACQHANVPIVKEILTRRPQLLADAEGLYPQHLAARSSEAPKLLSLLRDYGADLDQRDKLYQWTPLFHASSEGNAAALKMLLESGVDANVLDEKGLSALYYATWEGHSTCIQLLAAQIDAQNEQDTARQRHVKMRTPLPPSQPPMITPAAKVREAHDIPPLILPSPIIPVRRYGHNFLDSKTYVIINFGGLPYDAIQFYDDNKYPAARLTISSKSSDLIPRNLLLPIQDELRVISFQIDNLDTFSIDFDVYPTFGARVIARAVASSKVFTGKASSSGEWHLELLDPRLRAIGRISFTYQVITPFCGQPLEITHFATYWKETDQKPHNASLITGSSLSGDYVRLFVQLTSDGVAVLFPRWKLNVAENIEIPLNRLTWSQFQSLGRVHRSSGLREKLLDEMALDDTDPRSIIYNTFNNSFATLREALAALPGSTHVEIHVMYPSREQEQNLRLGPTPNINDFADALLTAVFEHARQMRGESEGFLRSIVFSSLNPGICTALNWKQPNYPVLLCNELGLDAASTEEHSAPKTSLSVKEAVQIAKDNNFMGLICNYEMINLAPRLVETIKTAGLVLVGDISNAAPDTTDTRLFVGRDADKGLDGTVQANGVLHFNESVDM</sequence>
<dbReference type="AlphaFoldDB" id="A0A517LLY3"/>
<dbReference type="PANTHER" id="PTHR24198">
    <property type="entry name" value="ANKYRIN REPEAT AND PROTEIN KINASE DOMAIN-CONTAINING PROTEIN"/>
    <property type="match status" value="1"/>
</dbReference>
<feature type="repeat" description="ANK" evidence="3">
    <location>
        <begin position="388"/>
        <end position="420"/>
    </location>
</feature>
<keyword evidence="1" id="KW-0677">Repeat</keyword>
<evidence type="ECO:0000313" key="7">
    <source>
        <dbReference type="EMBL" id="QDS76645.1"/>
    </source>
</evidence>
<feature type="repeat" description="ANK" evidence="3">
    <location>
        <begin position="354"/>
        <end position="387"/>
    </location>
</feature>
<gene>
    <name evidence="7" type="ORF">FKW77_008109</name>
</gene>
<dbReference type="GO" id="GO:0008081">
    <property type="term" value="F:phosphoric diester hydrolase activity"/>
    <property type="evidence" value="ECO:0007669"/>
    <property type="project" value="InterPro"/>
</dbReference>
<dbReference type="InterPro" id="IPR030395">
    <property type="entry name" value="GP_PDE_dom"/>
</dbReference>
<protein>
    <recommendedName>
        <fullName evidence="9">Ankyrin repeat protein nuc-2</fullName>
    </recommendedName>
</protein>
<dbReference type="Pfam" id="PF03009">
    <property type="entry name" value="GDPD"/>
    <property type="match status" value="1"/>
</dbReference>
<dbReference type="InterPro" id="IPR017946">
    <property type="entry name" value="PLC-like_Pdiesterase_TIM-brl"/>
</dbReference>
<evidence type="ECO:0000259" key="4">
    <source>
        <dbReference type="PROSITE" id="PS50175"/>
    </source>
</evidence>
<evidence type="ECO:0000256" key="1">
    <source>
        <dbReference type="ARBA" id="ARBA00022737"/>
    </source>
</evidence>
<feature type="repeat" description="ANK" evidence="3">
    <location>
        <begin position="488"/>
        <end position="520"/>
    </location>
</feature>
<dbReference type="SMART" id="SM00248">
    <property type="entry name" value="ANK"/>
    <property type="match status" value="7"/>
</dbReference>
<evidence type="ECO:0000313" key="8">
    <source>
        <dbReference type="Proteomes" id="UP000316270"/>
    </source>
</evidence>
<keyword evidence="2 3" id="KW-0040">ANK repeat</keyword>
<dbReference type="Pfam" id="PF12796">
    <property type="entry name" value="Ank_2"/>
    <property type="match status" value="2"/>
</dbReference>
<feature type="domain" description="GP-PDE" evidence="6">
    <location>
        <begin position="738"/>
        <end position="1040"/>
    </location>
</feature>
<keyword evidence="8" id="KW-1185">Reference proteome</keyword>
<dbReference type="PROSITE" id="PS50088">
    <property type="entry name" value="ANK_REPEAT"/>
    <property type="match status" value="4"/>
</dbReference>
<accession>A0A517LLY3</accession>
<dbReference type="PANTHER" id="PTHR24198:SF165">
    <property type="entry name" value="ANKYRIN REPEAT-CONTAINING PROTEIN-RELATED"/>
    <property type="match status" value="1"/>
</dbReference>
<organism evidence="7 8">
    <name type="scientific">Venturia effusa</name>
    <dbReference type="NCBI Taxonomy" id="50376"/>
    <lineage>
        <taxon>Eukaryota</taxon>
        <taxon>Fungi</taxon>
        <taxon>Dikarya</taxon>
        <taxon>Ascomycota</taxon>
        <taxon>Pezizomycotina</taxon>
        <taxon>Dothideomycetes</taxon>
        <taxon>Pleosporomycetidae</taxon>
        <taxon>Venturiales</taxon>
        <taxon>Venturiaceae</taxon>
        <taxon>Venturia</taxon>
    </lineage>
</organism>
<dbReference type="InterPro" id="IPR001995">
    <property type="entry name" value="Peptidase_A2_cat"/>
</dbReference>